<dbReference type="RefSeq" id="WP_073018061.1">
    <property type="nucleotide sequence ID" value="NZ_FQXU01000005.1"/>
</dbReference>
<dbReference type="InterPro" id="IPR051401">
    <property type="entry name" value="GtrA_CellWall_Glycosyl"/>
</dbReference>
<dbReference type="PANTHER" id="PTHR38459">
    <property type="entry name" value="PROPHAGE BACTOPRENOL-LINKED GLUCOSE TRANSLOCASE HOMOLOG"/>
    <property type="match status" value="1"/>
</dbReference>
<evidence type="ECO:0000259" key="7">
    <source>
        <dbReference type="Pfam" id="PF04138"/>
    </source>
</evidence>
<dbReference type="Proteomes" id="UP000184241">
    <property type="component" value="Unassembled WGS sequence"/>
</dbReference>
<dbReference type="GO" id="GO:0000271">
    <property type="term" value="P:polysaccharide biosynthetic process"/>
    <property type="evidence" value="ECO:0007669"/>
    <property type="project" value="InterPro"/>
</dbReference>
<evidence type="ECO:0000256" key="3">
    <source>
        <dbReference type="ARBA" id="ARBA00022692"/>
    </source>
</evidence>
<keyword evidence="3 6" id="KW-0812">Transmembrane</keyword>
<evidence type="ECO:0000313" key="9">
    <source>
        <dbReference type="Proteomes" id="UP000184241"/>
    </source>
</evidence>
<keyword evidence="5 6" id="KW-0472">Membrane</keyword>
<sequence length="131" mass="14807">MTSIINLIKGKKEFIKFGIVGVSNTLITFVVYNILLKLGINYLVANIIGYICGMINGFIWSKNWVFKVNNESKMYFIKFALVNLLSLAVSTGILMVLVKQLSFNTTIAQLITTCITVVINYLLNKIWTFKV</sequence>
<organism evidence="8 9">
    <name type="scientific">Clostridium intestinale DSM 6191</name>
    <dbReference type="NCBI Taxonomy" id="1121320"/>
    <lineage>
        <taxon>Bacteria</taxon>
        <taxon>Bacillati</taxon>
        <taxon>Bacillota</taxon>
        <taxon>Clostridia</taxon>
        <taxon>Eubacteriales</taxon>
        <taxon>Clostridiaceae</taxon>
        <taxon>Clostridium</taxon>
    </lineage>
</organism>
<name>A0A1M5XGS9_9CLOT</name>
<evidence type="ECO:0000256" key="4">
    <source>
        <dbReference type="ARBA" id="ARBA00022989"/>
    </source>
</evidence>
<reference evidence="8 9" key="1">
    <citation type="submission" date="2016-11" db="EMBL/GenBank/DDBJ databases">
        <authorList>
            <person name="Jaros S."/>
            <person name="Januszkiewicz K."/>
            <person name="Wedrychowicz H."/>
        </authorList>
    </citation>
    <scope>NUCLEOTIDE SEQUENCE [LARGE SCALE GENOMIC DNA]</scope>
    <source>
        <strain evidence="8 9">DSM 6191</strain>
    </source>
</reference>
<evidence type="ECO:0000313" key="8">
    <source>
        <dbReference type="EMBL" id="SHH98453.1"/>
    </source>
</evidence>
<protein>
    <submittedName>
        <fullName evidence="8">Putative flippase GtrA (Transmembrane translocase of bactoprenol-linked glucose)</fullName>
    </submittedName>
</protein>
<evidence type="ECO:0000256" key="6">
    <source>
        <dbReference type="SAM" id="Phobius"/>
    </source>
</evidence>
<dbReference type="Pfam" id="PF04138">
    <property type="entry name" value="GtrA_DPMS_TM"/>
    <property type="match status" value="1"/>
</dbReference>
<dbReference type="AlphaFoldDB" id="A0A1M5XGS9"/>
<accession>A0A1M5XGS9</accession>
<keyword evidence="4 6" id="KW-1133">Transmembrane helix</keyword>
<comment type="similarity">
    <text evidence="2">Belongs to the GtrA family.</text>
</comment>
<dbReference type="InterPro" id="IPR007267">
    <property type="entry name" value="GtrA_DPMS_TM"/>
</dbReference>
<gene>
    <name evidence="8" type="ORF">SAMN02745941_01388</name>
</gene>
<evidence type="ECO:0000256" key="5">
    <source>
        <dbReference type="ARBA" id="ARBA00023136"/>
    </source>
</evidence>
<evidence type="ECO:0000256" key="1">
    <source>
        <dbReference type="ARBA" id="ARBA00004141"/>
    </source>
</evidence>
<evidence type="ECO:0000256" key="2">
    <source>
        <dbReference type="ARBA" id="ARBA00009399"/>
    </source>
</evidence>
<dbReference type="PANTHER" id="PTHR38459:SF1">
    <property type="entry name" value="PROPHAGE BACTOPRENOL-LINKED GLUCOSE TRANSLOCASE HOMOLOG"/>
    <property type="match status" value="1"/>
</dbReference>
<dbReference type="GO" id="GO:0005886">
    <property type="term" value="C:plasma membrane"/>
    <property type="evidence" value="ECO:0007669"/>
    <property type="project" value="TreeGrafter"/>
</dbReference>
<feature type="domain" description="GtrA/DPMS transmembrane" evidence="7">
    <location>
        <begin position="16"/>
        <end position="129"/>
    </location>
</feature>
<dbReference type="EMBL" id="FQXU01000005">
    <property type="protein sequence ID" value="SHH98453.1"/>
    <property type="molecule type" value="Genomic_DNA"/>
</dbReference>
<feature type="transmembrane region" description="Helical" evidence="6">
    <location>
        <begin position="40"/>
        <end position="59"/>
    </location>
</feature>
<feature type="transmembrane region" description="Helical" evidence="6">
    <location>
        <begin position="103"/>
        <end position="123"/>
    </location>
</feature>
<comment type="subcellular location">
    <subcellularLocation>
        <location evidence="1">Membrane</location>
        <topology evidence="1">Multi-pass membrane protein</topology>
    </subcellularLocation>
</comment>
<feature type="transmembrane region" description="Helical" evidence="6">
    <location>
        <begin position="14"/>
        <end position="34"/>
    </location>
</feature>
<feature type="transmembrane region" description="Helical" evidence="6">
    <location>
        <begin position="79"/>
        <end position="97"/>
    </location>
</feature>
<proteinExistence type="inferred from homology"/>